<gene>
    <name evidence="2" type="ORF">Vlu01_35460</name>
</gene>
<dbReference type="Proteomes" id="UP000643165">
    <property type="component" value="Unassembled WGS sequence"/>
</dbReference>
<dbReference type="SUPFAM" id="SSF51905">
    <property type="entry name" value="FAD/NAD(P)-binding domain"/>
    <property type="match status" value="1"/>
</dbReference>
<dbReference type="Pfam" id="PF13738">
    <property type="entry name" value="Pyr_redox_3"/>
    <property type="match status" value="1"/>
</dbReference>
<protein>
    <submittedName>
        <fullName evidence="2">Pyridine nucleotide-disulfide oxidoreductase</fullName>
    </submittedName>
</protein>
<comment type="caution">
    <text evidence="2">The sequence shown here is derived from an EMBL/GenBank/DDBJ whole genome shotgun (WGS) entry which is preliminary data.</text>
</comment>
<sequence length="551" mass="63014">MSGTSLSTPTGYLEAQRMDDTHDPGLTEWHRYVIIGGGPAGLQLSYYLHQAGCDYLTLERESAPAAFFRRFPRHRRLISLNKVHAVSDDPEIRLRWDWNSLLQEPADLPFPTYSQEYFPHADDMVRYLDDFHRHHELRIRFDAAVERIEATGDGFVVHTAAGPVGARCVVVATGWGRPHVPPIRGIEHAVGYEEMEVDPRHYAGQRVLIIGKGNSAFETASAILGHAAMVHLASPRPLRLAWNTKHPGDVRGHHGAVLDSYQFKTLHSVLDCVIDEIRRDDHRYEVHLTYTHADGETAVLPYESVLRCTGFVMDTSPFTAGCRPEMVPSGRMPATRPDWQSTNVDGLYFAGTIAQDRDFKKASSAFIDGFRYNLRTLTALLRERYEGVPLPHRDVARDPGILTSLVLDRVNWSSALWTQFEFLCDALVVDDSTGTVRHYADLPEDYVRARFHDQAHYYTFGLRWGRDDYRDVFAIERHPQPERAAESAFIHPVVRRYHGRTLVDELHLLEDLLAEWRRPDRHVEPLCRYFAQELGRVRRGSRSEPDHDLLK</sequence>
<reference evidence="2 3" key="1">
    <citation type="submission" date="2021-01" db="EMBL/GenBank/DDBJ databases">
        <title>Whole genome shotgun sequence of Verrucosispora lutea NBRC 106530.</title>
        <authorList>
            <person name="Komaki H."/>
            <person name="Tamura T."/>
        </authorList>
    </citation>
    <scope>NUCLEOTIDE SEQUENCE [LARGE SCALE GENOMIC DNA]</scope>
    <source>
        <strain evidence="2 3">NBRC 106530</strain>
    </source>
</reference>
<dbReference type="PRINTS" id="PR00411">
    <property type="entry name" value="PNDRDTASEI"/>
</dbReference>
<proteinExistence type="predicted"/>
<keyword evidence="3" id="KW-1185">Reference proteome</keyword>
<evidence type="ECO:0000256" key="1">
    <source>
        <dbReference type="ARBA" id="ARBA00023002"/>
    </source>
</evidence>
<dbReference type="PANTHER" id="PTHR43539">
    <property type="entry name" value="FLAVIN-BINDING MONOOXYGENASE-LIKE PROTEIN (AFU_ORTHOLOGUE AFUA_4G09220)"/>
    <property type="match status" value="1"/>
</dbReference>
<evidence type="ECO:0000313" key="3">
    <source>
        <dbReference type="Proteomes" id="UP000643165"/>
    </source>
</evidence>
<dbReference type="Gene3D" id="3.50.50.60">
    <property type="entry name" value="FAD/NAD(P)-binding domain"/>
    <property type="match status" value="2"/>
</dbReference>
<dbReference type="PRINTS" id="PR00368">
    <property type="entry name" value="FADPNR"/>
</dbReference>
<dbReference type="InterPro" id="IPR050982">
    <property type="entry name" value="Auxin_biosynth/cation_transpt"/>
</dbReference>
<organism evidence="2 3">
    <name type="scientific">Micromonospora lutea</name>
    <dbReference type="NCBI Taxonomy" id="419825"/>
    <lineage>
        <taxon>Bacteria</taxon>
        <taxon>Bacillati</taxon>
        <taxon>Actinomycetota</taxon>
        <taxon>Actinomycetes</taxon>
        <taxon>Micromonosporales</taxon>
        <taxon>Micromonosporaceae</taxon>
        <taxon>Micromonospora</taxon>
    </lineage>
</organism>
<dbReference type="EMBL" id="BOPB01000019">
    <property type="protein sequence ID" value="GIJ22922.1"/>
    <property type="molecule type" value="Genomic_DNA"/>
</dbReference>
<name>A0ABQ4IYJ8_9ACTN</name>
<dbReference type="InterPro" id="IPR036188">
    <property type="entry name" value="FAD/NAD-bd_sf"/>
</dbReference>
<dbReference type="RefSeq" id="WP_239095963.1">
    <property type="nucleotide sequence ID" value="NZ_BOPB01000019.1"/>
</dbReference>
<dbReference type="PANTHER" id="PTHR43539:SF23">
    <property type="entry name" value="FAD-DEPENDENT OXIDOREDUCTASE DOMAIN-CONTAINING PROTEIN 2"/>
    <property type="match status" value="1"/>
</dbReference>
<accession>A0ABQ4IYJ8</accession>
<evidence type="ECO:0000313" key="2">
    <source>
        <dbReference type="EMBL" id="GIJ22922.1"/>
    </source>
</evidence>
<keyword evidence="1" id="KW-0560">Oxidoreductase</keyword>